<evidence type="ECO:0000313" key="6">
    <source>
        <dbReference type="Ensembl" id="ENSLCNP00005034267.1"/>
    </source>
</evidence>
<keyword evidence="7" id="KW-1185">Reference proteome</keyword>
<dbReference type="Gene3D" id="2.60.40.10">
    <property type="entry name" value="Immunoglobulins"/>
    <property type="match status" value="2"/>
</dbReference>
<dbReference type="PANTHER" id="PTHR12080:SF18">
    <property type="entry name" value="SLAM FAMILY MEMBER 9"/>
    <property type="match status" value="1"/>
</dbReference>
<dbReference type="GO" id="GO:0042110">
    <property type="term" value="P:T cell activation"/>
    <property type="evidence" value="ECO:0007669"/>
    <property type="project" value="TreeGrafter"/>
</dbReference>
<dbReference type="Ensembl" id="ENSLCNT00005038239.1">
    <property type="protein sequence ID" value="ENSLCNP00005034267.1"/>
    <property type="gene ID" value="ENSLCNG00005022266.1"/>
</dbReference>
<organism evidence="6 7">
    <name type="scientific">Lynx canadensis</name>
    <name type="common">Canada lynx</name>
    <name type="synonym">Felis canadensis</name>
    <dbReference type="NCBI Taxonomy" id="61383"/>
    <lineage>
        <taxon>Eukaryota</taxon>
        <taxon>Metazoa</taxon>
        <taxon>Chordata</taxon>
        <taxon>Craniata</taxon>
        <taxon>Vertebrata</taxon>
        <taxon>Euteleostomi</taxon>
        <taxon>Mammalia</taxon>
        <taxon>Eutheria</taxon>
        <taxon>Laurasiatheria</taxon>
        <taxon>Carnivora</taxon>
        <taxon>Feliformia</taxon>
        <taxon>Felidae</taxon>
        <taxon>Felinae</taxon>
        <taxon>Lynx</taxon>
    </lineage>
</organism>
<evidence type="ECO:0000256" key="4">
    <source>
        <dbReference type="ARBA" id="ARBA00023180"/>
    </source>
</evidence>
<evidence type="ECO:0000256" key="1">
    <source>
        <dbReference type="ARBA" id="ARBA00004370"/>
    </source>
</evidence>
<evidence type="ECO:0000256" key="5">
    <source>
        <dbReference type="SAM" id="MobiDB-lite"/>
    </source>
</evidence>
<feature type="compositionally biased region" description="Basic and acidic residues" evidence="5">
    <location>
        <begin position="11"/>
        <end position="31"/>
    </location>
</feature>
<keyword evidence="4" id="KW-0325">Glycoprotein</keyword>
<comment type="subcellular location">
    <subcellularLocation>
        <location evidence="1">Membrane</location>
    </subcellularLocation>
</comment>
<protein>
    <recommendedName>
        <fullName evidence="8">SLAM family member 9</fullName>
    </recommendedName>
</protein>
<feature type="region of interest" description="Disordered" evidence="5">
    <location>
        <begin position="1"/>
        <end position="37"/>
    </location>
</feature>
<dbReference type="GO" id="GO:0009897">
    <property type="term" value="C:external side of plasma membrane"/>
    <property type="evidence" value="ECO:0007669"/>
    <property type="project" value="TreeGrafter"/>
</dbReference>
<proteinExistence type="predicted"/>
<name>A0A667INQ2_LYNCA</name>
<evidence type="ECO:0008006" key="8">
    <source>
        <dbReference type="Google" id="ProtNLM"/>
    </source>
</evidence>
<evidence type="ECO:0000256" key="3">
    <source>
        <dbReference type="ARBA" id="ARBA00023136"/>
    </source>
</evidence>
<reference evidence="6" key="2">
    <citation type="submission" date="2025-09" db="UniProtKB">
        <authorList>
            <consortium name="Ensembl"/>
        </authorList>
    </citation>
    <scope>IDENTIFICATION</scope>
</reference>
<dbReference type="Proteomes" id="UP000472241">
    <property type="component" value="Unplaced"/>
</dbReference>
<accession>A0A667INQ2</accession>
<dbReference type="InterPro" id="IPR015631">
    <property type="entry name" value="CD2/SLAM_rcpt"/>
</dbReference>
<dbReference type="InterPro" id="IPR013783">
    <property type="entry name" value="Ig-like_fold"/>
</dbReference>
<dbReference type="PANTHER" id="PTHR12080">
    <property type="entry name" value="SIGNALING LYMPHOCYTIC ACTIVATION MOLECULE"/>
    <property type="match status" value="1"/>
</dbReference>
<reference evidence="6" key="1">
    <citation type="submission" date="2025-08" db="UniProtKB">
        <authorList>
            <consortium name="Ensembl"/>
        </authorList>
    </citation>
    <scope>IDENTIFICATION</scope>
</reference>
<evidence type="ECO:0000313" key="7">
    <source>
        <dbReference type="Proteomes" id="UP000472241"/>
    </source>
</evidence>
<sequence>RGVGCGFGAGPRDEEARALERGPARSSHEADGDSGDGVEAEEVVAVLQESVSLPLEVPFNDKVEDVIWSSRIRLATVVPGREGQPATITVTNARYAGRVSFPDPSYSLLTTNLSWGDSGPYKAQVNLRTSQISARQRYGLRVYRRLSEPRVTVGFENSREGGCNVSLTCSVEKAGLDVTHSWLSWEHGTETLRQPVRALPSARPGDLGTMPSPIPAGPPTPSAASVPVWSLPGPSVQILAMPRTRPLTSASGPRGCCSPSSWSLWPWGSGSSEPRKDAECQG</sequence>
<keyword evidence="2" id="KW-0732">Signal</keyword>
<keyword evidence="3" id="KW-0472">Membrane</keyword>
<evidence type="ECO:0000256" key="2">
    <source>
        <dbReference type="ARBA" id="ARBA00022729"/>
    </source>
</evidence>
<dbReference type="AlphaFoldDB" id="A0A667INQ2"/>